<evidence type="ECO:0000313" key="3">
    <source>
        <dbReference type="EMBL" id="VIO99755.1"/>
    </source>
</evidence>
<dbReference type="WormBase" id="Bm8537">
    <property type="protein sequence ID" value="BM17576"/>
    <property type="gene ID" value="WBGene00228798"/>
</dbReference>
<reference evidence="2 4" key="1">
    <citation type="journal article" date="2007" name="Science">
        <title>Draft genome of the filarial nematode parasite Brugia malayi.</title>
        <authorList>
            <person name="Ghedin E."/>
            <person name="Wang S."/>
            <person name="Spiro D."/>
            <person name="Caler E."/>
            <person name="Zhao Q."/>
            <person name="Crabtree J."/>
            <person name="Allen J.E."/>
            <person name="Delcher A.L."/>
            <person name="Guiliano D.B."/>
            <person name="Miranda-Saavedra D."/>
            <person name="Angiuoli S.V."/>
            <person name="Creasy T."/>
            <person name="Amedeo P."/>
            <person name="Haas B."/>
            <person name="El-Sayed N.M."/>
            <person name="Wortman J.R."/>
            <person name="Feldblyum T."/>
            <person name="Tallon L."/>
            <person name="Schatz M."/>
            <person name="Shumway M."/>
            <person name="Koo H."/>
            <person name="Salzberg S.L."/>
            <person name="Schobel S."/>
            <person name="Pertea M."/>
            <person name="Pop M."/>
            <person name="White O."/>
            <person name="Barton G.J."/>
            <person name="Carlow C.K."/>
            <person name="Crawford M.J."/>
            <person name="Daub J."/>
            <person name="Dimmic M.W."/>
            <person name="Estes C.F."/>
            <person name="Foster J.M."/>
            <person name="Ganatra M."/>
            <person name="Gregory W.F."/>
            <person name="Johnson N.M."/>
            <person name="Jin J."/>
            <person name="Komuniecki R."/>
            <person name="Korf I."/>
            <person name="Kumar S."/>
            <person name="Laney S."/>
            <person name="Li B.W."/>
            <person name="Li W."/>
            <person name="Lindblom T.H."/>
            <person name="Lustigman S."/>
            <person name="Ma D."/>
            <person name="Maina C.V."/>
            <person name="Martin D.M."/>
            <person name="McCarter J.P."/>
            <person name="McReynolds L."/>
            <person name="Mitreva M."/>
            <person name="Nutman T.B."/>
            <person name="Parkinson J."/>
            <person name="Peregrin-Alvarez J.M."/>
            <person name="Poole C."/>
            <person name="Ren Q."/>
            <person name="Saunders L."/>
            <person name="Sluder A.E."/>
            <person name="Smith K."/>
            <person name="Stanke M."/>
            <person name="Unnasch T.R."/>
            <person name="Ware J."/>
            <person name="Wei A.D."/>
            <person name="Weil G."/>
            <person name="Williams D.J."/>
            <person name="Zhang Y."/>
            <person name="Williams S.A."/>
            <person name="Fraser-Liggett C."/>
            <person name="Slatko B."/>
            <person name="Blaxter M.L."/>
            <person name="Scott A.L."/>
        </authorList>
    </citation>
    <scope>NUCLEOTIDE SEQUENCE</scope>
    <source>
        <strain evidence="2 4">FR3</strain>
    </source>
</reference>
<evidence type="ECO:0000256" key="1">
    <source>
        <dbReference type="SAM" id="Phobius"/>
    </source>
</evidence>
<accession>A0A4E9FS52</accession>
<evidence type="ECO:0000313" key="2">
    <source>
        <dbReference type="EMBL" id="CRZ22423.1"/>
    </source>
</evidence>
<keyword evidence="1" id="KW-1133">Transmembrane helix</keyword>
<keyword evidence="1" id="KW-0812">Transmembrane</keyword>
<name>A0A0H5S1R2_BRUMA</name>
<reference evidence="2" key="2">
    <citation type="submission" date="2012-12" db="EMBL/GenBank/DDBJ databases">
        <authorList>
            <person name="Gao Y.W."/>
            <person name="Fan S.T."/>
            <person name="Sun H.T."/>
            <person name="Wang Z."/>
            <person name="Gao X.L."/>
            <person name="Li Y.G."/>
            <person name="Wang T.C."/>
            <person name="Zhang K."/>
            <person name="Xu W.W."/>
            <person name="Yu Z.J."/>
            <person name="Xia X.Z."/>
        </authorList>
    </citation>
    <scope>NUCLEOTIDE SEQUENCE</scope>
    <source>
        <strain evidence="2">FR3</strain>
    </source>
</reference>
<evidence type="ECO:0000313" key="4">
    <source>
        <dbReference type="Proteomes" id="UP000006672"/>
    </source>
</evidence>
<accession>A0A0K0JW68</accession>
<reference evidence="5" key="4">
    <citation type="submission" date="2022-04" db="UniProtKB">
        <authorList>
            <consortium name="WormBaseParasite"/>
        </authorList>
    </citation>
    <scope>IDENTIFICATION</scope>
</reference>
<proteinExistence type="predicted"/>
<accession>A0A0H5S1R2</accession>
<dbReference type="AlphaFoldDB" id="A0A0H5S1R2"/>
<dbReference type="Proteomes" id="UP000006672">
    <property type="component" value="Unassembled WGS sequence"/>
</dbReference>
<evidence type="ECO:0000313" key="5">
    <source>
        <dbReference type="WBParaSite" id="Bm8537.1"/>
    </source>
</evidence>
<keyword evidence="1" id="KW-0472">Membrane</keyword>
<reference evidence="3" key="3">
    <citation type="submission" date="2019-04" db="EMBL/GenBank/DDBJ databases">
        <authorList>
            <person name="Howe K."/>
            <person name="Paulini M."/>
            <person name="Williams G."/>
        </authorList>
    </citation>
    <scope>NUCLEOTIDE SEQUENCE [LARGE SCALE GENOMIC DNA]</scope>
    <source>
        <strain evidence="3">FR3</strain>
    </source>
</reference>
<dbReference type="CTD" id="6100255"/>
<dbReference type="EMBL" id="CAAKNF010000001">
    <property type="protein sequence ID" value="VIO99755.1"/>
    <property type="molecule type" value="Genomic_DNA"/>
</dbReference>
<keyword evidence="4" id="KW-1185">Reference proteome</keyword>
<protein>
    <submittedName>
        <fullName evidence="2 5">Bm8537</fullName>
    </submittedName>
</protein>
<dbReference type="KEGG" id="bmy:BM_BM8537"/>
<evidence type="ECO:0000313" key="6">
    <source>
        <dbReference type="WormBase" id="Bm8537"/>
    </source>
</evidence>
<sequence>MLSGYASRIHKRYGKKRVKLGFENVIGDVELIGDIHVTAGATVATTTAAAAAVVVAGTLFGLVGEVIVIPALGPLFYK</sequence>
<dbReference type="RefSeq" id="XP_001896807.2">
    <property type="nucleotide sequence ID" value="XM_001896772.2"/>
</dbReference>
<dbReference type="GeneID" id="6100255"/>
<dbReference type="WBParaSite" id="Bm8537.1">
    <property type="protein sequence ID" value="Bm8537.1"/>
    <property type="gene ID" value="WBGene00228798"/>
</dbReference>
<gene>
    <name evidence="2 6" type="ORF">Bm8537</name>
    <name evidence="3" type="ORF">BM_BM8537</name>
    <name evidence="2" type="ORF">BM_Bm8537</name>
</gene>
<dbReference type="EMBL" id="LN856429">
    <property type="protein sequence ID" value="CRZ22423.1"/>
    <property type="molecule type" value="Genomic_DNA"/>
</dbReference>
<organism evidence="2">
    <name type="scientific">Brugia malayi</name>
    <name type="common">Filarial nematode worm</name>
    <dbReference type="NCBI Taxonomy" id="6279"/>
    <lineage>
        <taxon>Eukaryota</taxon>
        <taxon>Metazoa</taxon>
        <taxon>Ecdysozoa</taxon>
        <taxon>Nematoda</taxon>
        <taxon>Chromadorea</taxon>
        <taxon>Rhabditida</taxon>
        <taxon>Spirurina</taxon>
        <taxon>Spiruromorpha</taxon>
        <taxon>Filarioidea</taxon>
        <taxon>Onchocercidae</taxon>
        <taxon>Brugia</taxon>
    </lineage>
</organism>
<feature type="transmembrane region" description="Helical" evidence="1">
    <location>
        <begin position="48"/>
        <end position="77"/>
    </location>
</feature>